<dbReference type="Pfam" id="PF00672">
    <property type="entry name" value="HAMP"/>
    <property type="match status" value="1"/>
</dbReference>
<comment type="caution">
    <text evidence="17">The sequence shown here is derived from an EMBL/GenBank/DDBJ whole genome shotgun (WGS) entry which is preliminary data.</text>
</comment>
<evidence type="ECO:0000256" key="3">
    <source>
        <dbReference type="ARBA" id="ARBA00012438"/>
    </source>
</evidence>
<dbReference type="GO" id="GO:0000155">
    <property type="term" value="F:phosphorelay sensor kinase activity"/>
    <property type="evidence" value="ECO:0007669"/>
    <property type="project" value="InterPro"/>
</dbReference>
<evidence type="ECO:0000256" key="7">
    <source>
        <dbReference type="ARBA" id="ARBA00022692"/>
    </source>
</evidence>
<dbReference type="PROSITE" id="PS50885">
    <property type="entry name" value="HAMP"/>
    <property type="match status" value="1"/>
</dbReference>
<feature type="domain" description="Histidine kinase" evidence="15">
    <location>
        <begin position="485"/>
        <end position="596"/>
    </location>
</feature>
<evidence type="ECO:0000256" key="1">
    <source>
        <dbReference type="ARBA" id="ARBA00000085"/>
    </source>
</evidence>
<dbReference type="EC" id="2.7.13.3" evidence="3"/>
<evidence type="ECO:0000256" key="11">
    <source>
        <dbReference type="ARBA" id="ARBA00022989"/>
    </source>
</evidence>
<dbReference type="InterPro" id="IPR003594">
    <property type="entry name" value="HATPase_dom"/>
</dbReference>
<dbReference type="Gene3D" id="3.30.565.10">
    <property type="entry name" value="Histidine kinase-like ATPase, C-terminal domain"/>
    <property type="match status" value="1"/>
</dbReference>
<dbReference type="PANTHER" id="PTHR34220">
    <property type="entry name" value="SENSOR HISTIDINE KINASE YPDA"/>
    <property type="match status" value="1"/>
</dbReference>
<dbReference type="OrthoDB" id="2491077at2"/>
<dbReference type="PRINTS" id="PR00344">
    <property type="entry name" value="BCTRLSENSOR"/>
</dbReference>
<evidence type="ECO:0000256" key="13">
    <source>
        <dbReference type="ARBA" id="ARBA00023136"/>
    </source>
</evidence>
<dbReference type="GO" id="GO:0005886">
    <property type="term" value="C:plasma membrane"/>
    <property type="evidence" value="ECO:0007669"/>
    <property type="project" value="UniProtKB-SubCell"/>
</dbReference>
<dbReference type="PROSITE" id="PS50109">
    <property type="entry name" value="HIS_KIN"/>
    <property type="match status" value="1"/>
</dbReference>
<feature type="domain" description="HAMP" evidence="16">
    <location>
        <begin position="314"/>
        <end position="367"/>
    </location>
</feature>
<dbReference type="Pfam" id="PF06580">
    <property type="entry name" value="His_kinase"/>
    <property type="match status" value="1"/>
</dbReference>
<dbReference type="CDD" id="cd12912">
    <property type="entry name" value="PDC2_MCP_like"/>
    <property type="match status" value="1"/>
</dbReference>
<keyword evidence="12" id="KW-0902">Two-component regulatory system</keyword>
<evidence type="ECO:0000256" key="14">
    <source>
        <dbReference type="SAM" id="Phobius"/>
    </source>
</evidence>
<keyword evidence="11 14" id="KW-1133">Transmembrane helix</keyword>
<dbReference type="AlphaFoldDB" id="A0A559KGQ1"/>
<reference evidence="17 18" key="1">
    <citation type="submission" date="2019-07" db="EMBL/GenBank/DDBJ databases">
        <authorList>
            <person name="Kim J."/>
        </authorList>
    </citation>
    <scope>NUCLEOTIDE SEQUENCE [LARGE SCALE GENOMIC DNA]</scope>
    <source>
        <strain evidence="17 18">JC52</strain>
    </source>
</reference>
<evidence type="ECO:0000259" key="16">
    <source>
        <dbReference type="PROSITE" id="PS50885"/>
    </source>
</evidence>
<evidence type="ECO:0000256" key="6">
    <source>
        <dbReference type="ARBA" id="ARBA00022679"/>
    </source>
</evidence>
<evidence type="ECO:0000313" key="18">
    <source>
        <dbReference type="Proteomes" id="UP000317036"/>
    </source>
</evidence>
<name>A0A559KGQ1_9BACL</name>
<dbReference type="Gene3D" id="6.10.340.10">
    <property type="match status" value="1"/>
</dbReference>
<evidence type="ECO:0000313" key="17">
    <source>
        <dbReference type="EMBL" id="TVY11313.1"/>
    </source>
</evidence>
<keyword evidence="5" id="KW-0597">Phosphoprotein</keyword>
<comment type="subcellular location">
    <subcellularLocation>
        <location evidence="2">Cell membrane</location>
        <topology evidence="2">Multi-pass membrane protein</topology>
    </subcellularLocation>
</comment>
<dbReference type="CDD" id="cd06225">
    <property type="entry name" value="HAMP"/>
    <property type="match status" value="1"/>
</dbReference>
<dbReference type="SUPFAM" id="SSF55874">
    <property type="entry name" value="ATPase domain of HSP90 chaperone/DNA topoisomerase II/histidine kinase"/>
    <property type="match status" value="1"/>
</dbReference>
<evidence type="ECO:0000256" key="10">
    <source>
        <dbReference type="ARBA" id="ARBA00022840"/>
    </source>
</evidence>
<dbReference type="InterPro" id="IPR050640">
    <property type="entry name" value="Bact_2-comp_sensor_kinase"/>
</dbReference>
<evidence type="ECO:0000256" key="12">
    <source>
        <dbReference type="ARBA" id="ARBA00023012"/>
    </source>
</evidence>
<gene>
    <name evidence="17" type="ORF">FPZ49_03510</name>
</gene>
<proteinExistence type="predicted"/>
<dbReference type="Pfam" id="PF02743">
    <property type="entry name" value="dCache_1"/>
    <property type="match status" value="1"/>
</dbReference>
<keyword evidence="13 14" id="KW-0472">Membrane</keyword>
<dbReference type="GO" id="GO:0005524">
    <property type="term" value="F:ATP binding"/>
    <property type="evidence" value="ECO:0007669"/>
    <property type="project" value="UniProtKB-KW"/>
</dbReference>
<keyword evidence="9 17" id="KW-0418">Kinase</keyword>
<keyword evidence="7 14" id="KW-0812">Transmembrane</keyword>
<feature type="transmembrane region" description="Helical" evidence="14">
    <location>
        <begin position="295"/>
        <end position="317"/>
    </location>
</feature>
<dbReference type="Proteomes" id="UP000317036">
    <property type="component" value="Unassembled WGS sequence"/>
</dbReference>
<evidence type="ECO:0000256" key="2">
    <source>
        <dbReference type="ARBA" id="ARBA00004651"/>
    </source>
</evidence>
<evidence type="ECO:0000259" key="15">
    <source>
        <dbReference type="PROSITE" id="PS50109"/>
    </source>
</evidence>
<dbReference type="InterPro" id="IPR004358">
    <property type="entry name" value="Sig_transdc_His_kin-like_C"/>
</dbReference>
<sequence length="617" mass="69536">MRWLQQASIKQKTVVAFLSVTLLAVLLITAFTQYSYGKEVEKDFFRISHEAASRLNYHMDYYFSQLEQSTVSLIQSDQVQDWLVHPDNPDLETENELSKALRKYLGMNHQEIVDMFLVASNGYVIAGNGATRGSSAYVKEPWYALADDGSAAVLPSHQAFYPQSGRGIVLSLVIPIYSKDNLALIGRVIVDITLKEIARTFANSGLADHGAYFIVDGSRLVIYHPNLQWIGLQQDQTGLAGLDLTELGRTSVQNWQGSKQLIAVVKSQSTGWYIVAQVPFDEMAGGLLAARRSSMMALTVIILVIFLTVPLLSNRLVEPIKRLKRSMELVAQGRLEVRAPILPGSDEFQHLNRSFNQMVERLNELMDDVAELKLREARHVLLQKDAFIRALQNQINPHLLYNSLDIIRSMAYLEKKDAVIVMAKSLAEVYRYTARMDRKEVALREELEVLKKYLNIVHIRFPKHFQSTITVHEKYLEHAIVKLTLQPIVENAVKYAVEPKAGKAAIIISAYEEGTDLCIEIADNGPGIPPERLDELQKKLEALTLRTSENYAEQESLGIANVHARLVLQYGVPYGLSVVSFPGRGTVITIRLPQQEIKFGQQIDNLVKESGWSRMLY</sequence>
<dbReference type="PANTHER" id="PTHR34220:SF7">
    <property type="entry name" value="SENSOR HISTIDINE KINASE YPDA"/>
    <property type="match status" value="1"/>
</dbReference>
<keyword evidence="4" id="KW-1003">Cell membrane</keyword>
<dbReference type="InterPro" id="IPR010559">
    <property type="entry name" value="Sig_transdc_His_kin_internal"/>
</dbReference>
<dbReference type="InterPro" id="IPR033479">
    <property type="entry name" value="dCache_1"/>
</dbReference>
<dbReference type="SUPFAM" id="SSF158472">
    <property type="entry name" value="HAMP domain-like"/>
    <property type="match status" value="1"/>
</dbReference>
<dbReference type="SMART" id="SM00304">
    <property type="entry name" value="HAMP"/>
    <property type="match status" value="1"/>
</dbReference>
<dbReference type="SMART" id="SM00387">
    <property type="entry name" value="HATPase_c"/>
    <property type="match status" value="1"/>
</dbReference>
<dbReference type="Gene3D" id="3.30.450.20">
    <property type="entry name" value="PAS domain"/>
    <property type="match status" value="2"/>
</dbReference>
<dbReference type="InterPro" id="IPR036890">
    <property type="entry name" value="HATPase_C_sf"/>
</dbReference>
<organism evidence="17 18">
    <name type="scientific">Paenibacillus cremeus</name>
    <dbReference type="NCBI Taxonomy" id="2163881"/>
    <lineage>
        <taxon>Bacteria</taxon>
        <taxon>Bacillati</taxon>
        <taxon>Bacillota</taxon>
        <taxon>Bacilli</taxon>
        <taxon>Bacillales</taxon>
        <taxon>Paenibacillaceae</taxon>
        <taxon>Paenibacillus</taxon>
    </lineage>
</organism>
<comment type="catalytic activity">
    <reaction evidence="1">
        <text>ATP + protein L-histidine = ADP + protein N-phospho-L-histidine.</text>
        <dbReference type="EC" id="2.7.13.3"/>
    </reaction>
</comment>
<dbReference type="Pfam" id="PF02518">
    <property type="entry name" value="HATPase_c"/>
    <property type="match status" value="1"/>
</dbReference>
<protein>
    <recommendedName>
        <fullName evidence="3">histidine kinase</fullName>
        <ecNumber evidence="3">2.7.13.3</ecNumber>
    </recommendedName>
</protein>
<dbReference type="InterPro" id="IPR003660">
    <property type="entry name" value="HAMP_dom"/>
</dbReference>
<evidence type="ECO:0000256" key="9">
    <source>
        <dbReference type="ARBA" id="ARBA00022777"/>
    </source>
</evidence>
<dbReference type="EMBL" id="VNJI01000003">
    <property type="protein sequence ID" value="TVY11313.1"/>
    <property type="molecule type" value="Genomic_DNA"/>
</dbReference>
<keyword evidence="6" id="KW-0808">Transferase</keyword>
<evidence type="ECO:0000256" key="4">
    <source>
        <dbReference type="ARBA" id="ARBA00022475"/>
    </source>
</evidence>
<accession>A0A559KGQ1</accession>
<dbReference type="RefSeq" id="WP_144843241.1">
    <property type="nucleotide sequence ID" value="NZ_VNJI01000003.1"/>
</dbReference>
<dbReference type="InterPro" id="IPR005467">
    <property type="entry name" value="His_kinase_dom"/>
</dbReference>
<keyword evidence="10" id="KW-0067">ATP-binding</keyword>
<evidence type="ECO:0000256" key="8">
    <source>
        <dbReference type="ARBA" id="ARBA00022741"/>
    </source>
</evidence>
<keyword evidence="18" id="KW-1185">Reference proteome</keyword>
<evidence type="ECO:0000256" key="5">
    <source>
        <dbReference type="ARBA" id="ARBA00022553"/>
    </source>
</evidence>
<keyword evidence="8" id="KW-0547">Nucleotide-binding</keyword>